<evidence type="ECO:0000313" key="3">
    <source>
        <dbReference type="EMBL" id="BAT89531.1"/>
    </source>
</evidence>
<dbReference type="PANTHER" id="PTHR35733:SF1">
    <property type="entry name" value="OS02G0307800 PROTEIN"/>
    <property type="match status" value="1"/>
</dbReference>
<organism evidence="3 4">
    <name type="scientific">Vigna angularis var. angularis</name>
    <dbReference type="NCBI Taxonomy" id="157739"/>
    <lineage>
        <taxon>Eukaryota</taxon>
        <taxon>Viridiplantae</taxon>
        <taxon>Streptophyta</taxon>
        <taxon>Embryophyta</taxon>
        <taxon>Tracheophyta</taxon>
        <taxon>Spermatophyta</taxon>
        <taxon>Magnoliopsida</taxon>
        <taxon>eudicotyledons</taxon>
        <taxon>Gunneridae</taxon>
        <taxon>Pentapetalae</taxon>
        <taxon>rosids</taxon>
        <taxon>fabids</taxon>
        <taxon>Fabales</taxon>
        <taxon>Fabaceae</taxon>
        <taxon>Papilionoideae</taxon>
        <taxon>50 kb inversion clade</taxon>
        <taxon>NPAAA clade</taxon>
        <taxon>indigoferoid/millettioid clade</taxon>
        <taxon>Phaseoleae</taxon>
        <taxon>Vigna</taxon>
    </lineage>
</organism>
<reference evidence="3 4" key="1">
    <citation type="journal article" date="2015" name="Sci. Rep.">
        <title>The power of single molecule real-time sequencing technology in the de novo assembly of a eukaryotic genome.</title>
        <authorList>
            <person name="Sakai H."/>
            <person name="Naito K."/>
            <person name="Ogiso-Tanaka E."/>
            <person name="Takahashi Y."/>
            <person name="Iseki K."/>
            <person name="Muto C."/>
            <person name="Satou K."/>
            <person name="Teruya K."/>
            <person name="Shiroma A."/>
            <person name="Shimoji M."/>
            <person name="Hirano T."/>
            <person name="Itoh T."/>
            <person name="Kaga A."/>
            <person name="Tomooka N."/>
        </authorList>
    </citation>
    <scope>NUCLEOTIDE SEQUENCE [LARGE SCALE GENOMIC DNA]</scope>
    <source>
        <strain evidence="4">cv. Shumari</strain>
    </source>
</reference>
<sequence>MYLWNTLHQNPSTARYFHNQIHIWSLCSSVKVGGTTMVHSHHHLLLFSTLPFSLTAHHNHHLSPSLHFLHRPSTPTSTVSAIPSAAWLSDLTAQDFGPIQLPFSAPSSLPFSDDPSTVQVASTVLLTGALTVFFFRTVQRRIKRAKQLRFRSSGAEKSMEKLKRMKSSSIKVKNPPSADQALLGAVIAGAIAVLLYRFTTSIEASLSRQMLSDHFSVRQITITIRTIINGLCYLATFVYGINSVGLFLYSGQLAIDTMVGGPIGNETQRKIIQQQPLSTSPLENNTTKFSTTEEDQSSNNSL</sequence>
<dbReference type="OrthoDB" id="5296at2759"/>
<keyword evidence="4" id="KW-1185">Reference proteome</keyword>
<dbReference type="PANTHER" id="PTHR35733">
    <property type="entry name" value="OS02G0307800 PROTEIN"/>
    <property type="match status" value="1"/>
</dbReference>
<keyword evidence="2" id="KW-1133">Transmembrane helix</keyword>
<evidence type="ECO:0000313" key="4">
    <source>
        <dbReference type="Proteomes" id="UP000291084"/>
    </source>
</evidence>
<evidence type="ECO:0000256" key="2">
    <source>
        <dbReference type="SAM" id="Phobius"/>
    </source>
</evidence>
<keyword evidence="2" id="KW-0472">Membrane</keyword>
<evidence type="ECO:0008006" key="5">
    <source>
        <dbReference type="Google" id="ProtNLM"/>
    </source>
</evidence>
<gene>
    <name evidence="3" type="primary">Vigan.06G050500</name>
    <name evidence="3" type="ORF">VIGAN_06050500</name>
</gene>
<dbReference type="EMBL" id="AP015039">
    <property type="protein sequence ID" value="BAT89531.1"/>
    <property type="molecule type" value="Genomic_DNA"/>
</dbReference>
<feature type="transmembrane region" description="Helical" evidence="2">
    <location>
        <begin position="118"/>
        <end position="138"/>
    </location>
</feature>
<feature type="transmembrane region" description="Helical" evidence="2">
    <location>
        <begin position="219"/>
        <end position="241"/>
    </location>
</feature>
<evidence type="ECO:0000256" key="1">
    <source>
        <dbReference type="SAM" id="MobiDB-lite"/>
    </source>
</evidence>
<dbReference type="InterPro" id="IPR021434">
    <property type="entry name" value="DUF3082"/>
</dbReference>
<keyword evidence="2" id="KW-0812">Transmembrane</keyword>
<feature type="region of interest" description="Disordered" evidence="1">
    <location>
        <begin position="274"/>
        <end position="302"/>
    </location>
</feature>
<dbReference type="Proteomes" id="UP000291084">
    <property type="component" value="Chromosome 6"/>
</dbReference>
<feature type="compositionally biased region" description="Polar residues" evidence="1">
    <location>
        <begin position="274"/>
        <end position="290"/>
    </location>
</feature>
<proteinExistence type="predicted"/>
<accession>A0A0S3S9Q3</accession>
<name>A0A0S3S9Q3_PHAAN</name>
<dbReference type="GO" id="GO:0009535">
    <property type="term" value="C:chloroplast thylakoid membrane"/>
    <property type="evidence" value="ECO:0007669"/>
    <property type="project" value="TreeGrafter"/>
</dbReference>
<dbReference type="AlphaFoldDB" id="A0A0S3S9Q3"/>
<protein>
    <recommendedName>
        <fullName evidence="5">Transmembrane protein</fullName>
    </recommendedName>
</protein>
<dbReference type="Pfam" id="PF11282">
    <property type="entry name" value="DUF3082"/>
    <property type="match status" value="1"/>
</dbReference>